<dbReference type="eggNOG" id="COG0702">
    <property type="taxonomic scope" value="Bacteria"/>
</dbReference>
<dbReference type="PANTHER" id="PTHR12126:SF11">
    <property type="entry name" value="NADH DEHYDROGENASE [UBIQUINONE] 1 ALPHA SUBCOMPLEX SUBUNIT 9, MITOCHONDRIAL"/>
    <property type="match status" value="1"/>
</dbReference>
<dbReference type="InterPro" id="IPR051207">
    <property type="entry name" value="ComplexI_NDUFA9_subunit"/>
</dbReference>
<dbReference type="EMBL" id="HE663493">
    <property type="protein sequence ID" value="CCG09810.1"/>
    <property type="molecule type" value="Genomic_DNA"/>
</dbReference>
<dbReference type="PATRIC" id="fig|1150469.3.peg.3587"/>
<dbReference type="GO" id="GO:0044877">
    <property type="term" value="F:protein-containing complex binding"/>
    <property type="evidence" value="ECO:0007669"/>
    <property type="project" value="TreeGrafter"/>
</dbReference>
<dbReference type="CDD" id="cd05271">
    <property type="entry name" value="NDUFA9_like_SDR_a"/>
    <property type="match status" value="1"/>
</dbReference>
<sequence length="321" mass="34271">MSMHGRVVTVFGGTGFIGRPLVGALAAHGARVRVAVRDVERVSPLKILGDLGQIAPITASLTHPDSVHRAVEGADAVVNLVGILSESGRQTFQSVHVEGARTVARAAAQAGVGTLVHMSALGACADSPARYAQSKAAGEAAVREAVPQAAIVRPSVVFGPDDRFFNLFASFTRFSPVLPYFDRGGSLGSPRFQPVFVGDVVQAITTLVETPRPGETFELGGPQVYSMREIMELIVRETHRATRVIKLPFWVAQTQAALLGRLPNPLLTPDQVLMLQKDNVLSGACPGLEALGIEPQAVEAVVPSYLSRFRPLHRHVILRDT</sequence>
<dbReference type="AlphaFoldDB" id="H6SR88"/>
<evidence type="ECO:0000313" key="2">
    <source>
        <dbReference type="EMBL" id="CCG09810.1"/>
    </source>
</evidence>
<dbReference type="SUPFAM" id="SSF51735">
    <property type="entry name" value="NAD(P)-binding Rossmann-fold domains"/>
    <property type="match status" value="1"/>
</dbReference>
<gene>
    <name evidence="2" type="ORF">RSPPHO_03184</name>
</gene>
<dbReference type="GO" id="GO:0003854">
    <property type="term" value="F:3-beta-hydroxy-Delta5-steroid dehydrogenase (NAD+) activity"/>
    <property type="evidence" value="ECO:0007669"/>
    <property type="project" value="UniProtKB-EC"/>
</dbReference>
<dbReference type="Pfam" id="PF01370">
    <property type="entry name" value="Epimerase"/>
    <property type="match status" value="1"/>
</dbReference>
<dbReference type="InterPro" id="IPR036291">
    <property type="entry name" value="NAD(P)-bd_dom_sf"/>
</dbReference>
<evidence type="ECO:0000313" key="3">
    <source>
        <dbReference type="Proteomes" id="UP000033220"/>
    </source>
</evidence>
<dbReference type="Gene3D" id="3.40.50.720">
    <property type="entry name" value="NAD(P)-binding Rossmann-like Domain"/>
    <property type="match status" value="1"/>
</dbReference>
<dbReference type="Proteomes" id="UP000033220">
    <property type="component" value="Chromosome DSM 122"/>
</dbReference>
<reference evidence="2 3" key="1">
    <citation type="submission" date="2012-02" db="EMBL/GenBank/DDBJ databases">
        <title>Shotgun genome sequence of Phaeospirillum photometricum DSM 122.</title>
        <authorList>
            <person name="Duquesne K."/>
            <person name="Sturgis J."/>
        </authorList>
    </citation>
    <scope>NUCLEOTIDE SEQUENCE [LARGE SCALE GENOMIC DNA]</scope>
    <source>
        <strain evidence="3">DSM122</strain>
    </source>
</reference>
<dbReference type="KEGG" id="rpm:RSPPHO_03184"/>
<dbReference type="STRING" id="1150469.RSPPHO_03184"/>
<dbReference type="HOGENOM" id="CLU_007383_6_5_5"/>
<keyword evidence="3" id="KW-1185">Reference proteome</keyword>
<protein>
    <submittedName>
        <fullName evidence="2">3-beta-hydroxy-delta(5)-steroid dehydrogenase</fullName>
        <ecNumber evidence="2">1.1.1.145</ecNumber>
    </submittedName>
</protein>
<keyword evidence="2" id="KW-0560">Oxidoreductase</keyword>
<dbReference type="FunFam" id="3.40.50.720:FF:000702">
    <property type="entry name" value="NADH dehydrogenase (Ubiquinone)"/>
    <property type="match status" value="1"/>
</dbReference>
<accession>H6SR88</accession>
<proteinExistence type="predicted"/>
<dbReference type="EC" id="1.1.1.145" evidence="2"/>
<feature type="domain" description="NAD-dependent epimerase/dehydratase" evidence="1">
    <location>
        <begin position="8"/>
        <end position="220"/>
    </location>
</feature>
<evidence type="ECO:0000259" key="1">
    <source>
        <dbReference type="Pfam" id="PF01370"/>
    </source>
</evidence>
<dbReference type="PANTHER" id="PTHR12126">
    <property type="entry name" value="NADH-UBIQUINONE OXIDOREDUCTASE 39 KDA SUBUNIT-RELATED"/>
    <property type="match status" value="1"/>
</dbReference>
<dbReference type="InterPro" id="IPR001509">
    <property type="entry name" value="Epimerase_deHydtase"/>
</dbReference>
<organism evidence="2 3">
    <name type="scientific">Pararhodospirillum photometricum DSM 122</name>
    <dbReference type="NCBI Taxonomy" id="1150469"/>
    <lineage>
        <taxon>Bacteria</taxon>
        <taxon>Pseudomonadati</taxon>
        <taxon>Pseudomonadota</taxon>
        <taxon>Alphaproteobacteria</taxon>
        <taxon>Rhodospirillales</taxon>
        <taxon>Rhodospirillaceae</taxon>
        <taxon>Pararhodospirillum</taxon>
    </lineage>
</organism>
<name>H6SR88_PARPM</name>